<sequence length="128" mass="14180">MLKSLIASMLLAGVIFGLHQIEASEKFIHPGIWTIVIFSALLGMLVVAVGHWGLTTLDAQTRTNLFLGLTVMRLLLSMIFIGIVVFAGLEGKVLWVANFFAVYLFYLVFEIYTILSNLRAISTEGEKT</sequence>
<name>A0A1E5T7C6_9BACT</name>
<accession>A0A1E5T7C6</accession>
<comment type="caution">
    <text evidence="2">The sequence shown here is derived from an EMBL/GenBank/DDBJ whole genome shotgun (WGS) entry which is preliminary data.</text>
</comment>
<evidence type="ECO:0000313" key="2">
    <source>
        <dbReference type="EMBL" id="OEK07260.1"/>
    </source>
</evidence>
<organism evidence="2 3">
    <name type="scientific">Roseivirga misakiensis</name>
    <dbReference type="NCBI Taxonomy" id="1563681"/>
    <lineage>
        <taxon>Bacteria</taxon>
        <taxon>Pseudomonadati</taxon>
        <taxon>Bacteroidota</taxon>
        <taxon>Cytophagia</taxon>
        <taxon>Cytophagales</taxon>
        <taxon>Roseivirgaceae</taxon>
        <taxon>Roseivirga</taxon>
    </lineage>
</organism>
<feature type="transmembrane region" description="Helical" evidence="1">
    <location>
        <begin position="66"/>
        <end position="89"/>
    </location>
</feature>
<reference evidence="2 3" key="1">
    <citation type="submission" date="2016-08" db="EMBL/GenBank/DDBJ databases">
        <title>Draft genome of Fabibacter sp. strain SK-8.</title>
        <authorList>
            <person name="Wong S.-K."/>
            <person name="Hamasaki K."/>
            <person name="Yoshizawa S."/>
        </authorList>
    </citation>
    <scope>NUCLEOTIDE SEQUENCE [LARGE SCALE GENOMIC DNA]</scope>
    <source>
        <strain evidence="2 3">SK-8</strain>
    </source>
</reference>
<keyword evidence="1" id="KW-1133">Transmembrane helix</keyword>
<feature type="transmembrane region" description="Helical" evidence="1">
    <location>
        <begin position="95"/>
        <end position="115"/>
    </location>
</feature>
<keyword evidence="1" id="KW-0472">Membrane</keyword>
<dbReference type="AlphaFoldDB" id="A0A1E5T7C6"/>
<protein>
    <submittedName>
        <fullName evidence="2">Uncharacterized protein</fullName>
    </submittedName>
</protein>
<dbReference type="STRING" id="1563681.BFP71_04195"/>
<feature type="transmembrane region" description="Helical" evidence="1">
    <location>
        <begin position="33"/>
        <end position="54"/>
    </location>
</feature>
<keyword evidence="3" id="KW-1185">Reference proteome</keyword>
<proteinExistence type="predicted"/>
<dbReference type="EMBL" id="MDGQ01000003">
    <property type="protein sequence ID" value="OEK07260.1"/>
    <property type="molecule type" value="Genomic_DNA"/>
</dbReference>
<dbReference type="Proteomes" id="UP000095552">
    <property type="component" value="Unassembled WGS sequence"/>
</dbReference>
<evidence type="ECO:0000313" key="3">
    <source>
        <dbReference type="Proteomes" id="UP000095552"/>
    </source>
</evidence>
<gene>
    <name evidence="2" type="ORF">BFP71_04195</name>
</gene>
<evidence type="ECO:0000256" key="1">
    <source>
        <dbReference type="SAM" id="Phobius"/>
    </source>
</evidence>
<keyword evidence="1" id="KW-0812">Transmembrane</keyword>